<sequence length="118" mass="13059">MRIGELATRTGVSERALRYYETQGLLTPSRTPSGYRKYAESDLAAVRRIRTLLAAGLNTTQIQQVLPCLVDDDGLLTPTCSDLTAGLIQQRDRIDEAIHDLQTTRTNLTKLITSQPAD</sequence>
<dbReference type="SMART" id="SM00422">
    <property type="entry name" value="HTH_MERR"/>
    <property type="match status" value="1"/>
</dbReference>
<keyword evidence="2" id="KW-0805">Transcription regulation</keyword>
<keyword evidence="4" id="KW-0804">Transcription</keyword>
<gene>
    <name evidence="6" type="ORF">ABN611_35540</name>
</gene>
<protein>
    <submittedName>
        <fullName evidence="6">MerR family transcriptional regulator</fullName>
    </submittedName>
</protein>
<dbReference type="InterPro" id="IPR000551">
    <property type="entry name" value="MerR-type_HTH_dom"/>
</dbReference>
<dbReference type="GO" id="GO:0003700">
    <property type="term" value="F:DNA-binding transcription factor activity"/>
    <property type="evidence" value="ECO:0007669"/>
    <property type="project" value="InterPro"/>
</dbReference>
<name>A0AAU7TB30_9ACTN</name>
<reference evidence="6" key="1">
    <citation type="submission" date="2024-06" db="EMBL/GenBank/DDBJ databases">
        <title>Kribbella sp. strain HUAS MG21 genome sequences.</title>
        <authorList>
            <person name="Mo P."/>
        </authorList>
    </citation>
    <scope>NUCLEOTIDE SEQUENCE</scope>
    <source>
        <strain evidence="6">HUAS MG21</strain>
    </source>
</reference>
<organism evidence="6">
    <name type="scientific">Kribbella sp. HUAS MG21</name>
    <dbReference type="NCBI Taxonomy" id="3160966"/>
    <lineage>
        <taxon>Bacteria</taxon>
        <taxon>Bacillati</taxon>
        <taxon>Actinomycetota</taxon>
        <taxon>Actinomycetes</taxon>
        <taxon>Propionibacteriales</taxon>
        <taxon>Kribbellaceae</taxon>
        <taxon>Kribbella</taxon>
    </lineage>
</organism>
<evidence type="ECO:0000259" key="5">
    <source>
        <dbReference type="PROSITE" id="PS50937"/>
    </source>
</evidence>
<proteinExistence type="predicted"/>
<evidence type="ECO:0000256" key="3">
    <source>
        <dbReference type="ARBA" id="ARBA00023125"/>
    </source>
</evidence>
<dbReference type="PANTHER" id="PTHR30204">
    <property type="entry name" value="REDOX-CYCLING DRUG-SENSING TRANSCRIPTIONAL ACTIVATOR SOXR"/>
    <property type="match status" value="1"/>
</dbReference>
<dbReference type="PRINTS" id="PR00040">
    <property type="entry name" value="HTHMERR"/>
</dbReference>
<feature type="domain" description="HTH merR-type" evidence="5">
    <location>
        <begin position="1"/>
        <end position="68"/>
    </location>
</feature>
<accession>A0AAU7TB30</accession>
<dbReference type="Gene3D" id="1.10.1660.10">
    <property type="match status" value="1"/>
</dbReference>
<dbReference type="SUPFAM" id="SSF46955">
    <property type="entry name" value="Putative DNA-binding domain"/>
    <property type="match status" value="1"/>
</dbReference>
<dbReference type="GO" id="GO:0003677">
    <property type="term" value="F:DNA binding"/>
    <property type="evidence" value="ECO:0007669"/>
    <property type="project" value="UniProtKB-KW"/>
</dbReference>
<evidence type="ECO:0000256" key="2">
    <source>
        <dbReference type="ARBA" id="ARBA00023015"/>
    </source>
</evidence>
<dbReference type="PANTHER" id="PTHR30204:SF69">
    <property type="entry name" value="MERR-FAMILY TRANSCRIPTIONAL REGULATOR"/>
    <property type="match status" value="1"/>
</dbReference>
<evidence type="ECO:0000256" key="4">
    <source>
        <dbReference type="ARBA" id="ARBA00023163"/>
    </source>
</evidence>
<dbReference type="InterPro" id="IPR009061">
    <property type="entry name" value="DNA-bd_dom_put_sf"/>
</dbReference>
<evidence type="ECO:0000256" key="1">
    <source>
        <dbReference type="ARBA" id="ARBA00022491"/>
    </source>
</evidence>
<keyword evidence="1" id="KW-0678">Repressor</keyword>
<dbReference type="Pfam" id="PF13411">
    <property type="entry name" value="MerR_1"/>
    <property type="match status" value="1"/>
</dbReference>
<dbReference type="PROSITE" id="PS50937">
    <property type="entry name" value="HTH_MERR_2"/>
    <property type="match status" value="1"/>
</dbReference>
<dbReference type="AlphaFoldDB" id="A0AAU7TB30"/>
<dbReference type="InterPro" id="IPR047057">
    <property type="entry name" value="MerR_fam"/>
</dbReference>
<dbReference type="EMBL" id="CP158165">
    <property type="protein sequence ID" value="XBV23866.1"/>
    <property type="molecule type" value="Genomic_DNA"/>
</dbReference>
<dbReference type="RefSeq" id="WP_350276694.1">
    <property type="nucleotide sequence ID" value="NZ_CP158165.1"/>
</dbReference>
<evidence type="ECO:0000313" key="6">
    <source>
        <dbReference type="EMBL" id="XBV23866.1"/>
    </source>
</evidence>
<keyword evidence="3" id="KW-0238">DNA-binding</keyword>
<dbReference type="PROSITE" id="PS00552">
    <property type="entry name" value="HTH_MERR_1"/>
    <property type="match status" value="1"/>
</dbReference>
<dbReference type="CDD" id="cd01282">
    <property type="entry name" value="HTH_MerR-like_sg3"/>
    <property type="match status" value="1"/>
</dbReference>